<proteinExistence type="inferred from homology"/>
<dbReference type="PANTHER" id="PTHR22835:SF557">
    <property type="entry name" value="LIPASE_HYDROLASE FAMILY PROTEIN, PUTATIVE, EXPRESSED-RELATED"/>
    <property type="match status" value="1"/>
</dbReference>
<keyword evidence="2 5" id="KW-0732">Signal</keyword>
<dbReference type="OrthoDB" id="1600564at2759"/>
<comment type="similarity">
    <text evidence="1">Belongs to the 'GDSL' lipolytic enzyme family.</text>
</comment>
<evidence type="ECO:0000256" key="2">
    <source>
        <dbReference type="ARBA" id="ARBA00022729"/>
    </source>
</evidence>
<evidence type="ECO:0000256" key="3">
    <source>
        <dbReference type="ARBA" id="ARBA00022801"/>
    </source>
</evidence>
<dbReference type="AlphaFoldDB" id="A0A8J5LL38"/>
<evidence type="ECO:0000313" key="7">
    <source>
        <dbReference type="Proteomes" id="UP000734854"/>
    </source>
</evidence>
<dbReference type="Pfam" id="PF00657">
    <property type="entry name" value="Lipase_GDSL"/>
    <property type="match status" value="1"/>
</dbReference>
<evidence type="ECO:0000256" key="5">
    <source>
        <dbReference type="SAM" id="SignalP"/>
    </source>
</evidence>
<sequence>MISSRAISFLFVLLLRPIVGAPSTEQRHRFSKIYAFGDSFTDTGNTHSTTGPYSFGYVSGPPYGATFFHHSTNRYSDGRLVVDFLADALSLPFLPPYFDRSADSSHGVNFAVAGSTAIEHDFYVKNNVTVDITPQSLMTQLAWFDNHLEEKGCKRRGSSECQAAIADTLFWVGEIGANDYAYSLTSTLSPDIIQKLALKNVNNFIEALILRGAKYIIVQGLPLTGCLPLALTLAPSDDRDDIQCCATVNRQSYNHNVILQNNLQELRKRYPHAIISYADYLGAHHTVMKNPAAYGFTEPLKACCGSGGGSYNFDLFATCGSPNVTKACSQPSKFVNWDGVHLTEAMYKVVADMFFSHGYCRPPFSVLLNAESQG</sequence>
<evidence type="ECO:0000256" key="4">
    <source>
        <dbReference type="ARBA" id="ARBA00023180"/>
    </source>
</evidence>
<evidence type="ECO:0000313" key="6">
    <source>
        <dbReference type="EMBL" id="KAG6529666.1"/>
    </source>
</evidence>
<feature type="chain" id="PRO_5035277242" description="GDSL esterase/lipase" evidence="5">
    <location>
        <begin position="21"/>
        <end position="374"/>
    </location>
</feature>
<accession>A0A8J5LL38</accession>
<dbReference type="EMBL" id="JACMSC010000003">
    <property type="protein sequence ID" value="KAG6529666.1"/>
    <property type="molecule type" value="Genomic_DNA"/>
</dbReference>
<keyword evidence="4" id="KW-0325">Glycoprotein</keyword>
<dbReference type="InterPro" id="IPR035669">
    <property type="entry name" value="SGNH_plant_lipase-like"/>
</dbReference>
<comment type="caution">
    <text evidence="6">The sequence shown here is derived from an EMBL/GenBank/DDBJ whole genome shotgun (WGS) entry which is preliminary data.</text>
</comment>
<dbReference type="CDD" id="cd01837">
    <property type="entry name" value="SGNH_plant_lipase_like"/>
    <property type="match status" value="1"/>
</dbReference>
<dbReference type="PANTHER" id="PTHR22835">
    <property type="entry name" value="ZINC FINGER FYVE DOMAIN CONTAINING PROTEIN"/>
    <property type="match status" value="1"/>
</dbReference>
<dbReference type="Proteomes" id="UP000734854">
    <property type="component" value="Unassembled WGS sequence"/>
</dbReference>
<dbReference type="GO" id="GO:0016788">
    <property type="term" value="F:hydrolase activity, acting on ester bonds"/>
    <property type="evidence" value="ECO:0007669"/>
    <property type="project" value="InterPro"/>
</dbReference>
<protein>
    <recommendedName>
        <fullName evidence="8">GDSL esterase/lipase</fullName>
    </recommendedName>
</protein>
<evidence type="ECO:0008006" key="8">
    <source>
        <dbReference type="Google" id="ProtNLM"/>
    </source>
</evidence>
<name>A0A8J5LL38_ZINOF</name>
<feature type="signal peptide" evidence="5">
    <location>
        <begin position="1"/>
        <end position="20"/>
    </location>
</feature>
<reference evidence="6 7" key="1">
    <citation type="submission" date="2020-08" db="EMBL/GenBank/DDBJ databases">
        <title>Plant Genome Project.</title>
        <authorList>
            <person name="Zhang R.-G."/>
        </authorList>
    </citation>
    <scope>NUCLEOTIDE SEQUENCE [LARGE SCALE GENOMIC DNA]</scope>
    <source>
        <tissue evidence="6">Rhizome</tissue>
    </source>
</reference>
<keyword evidence="7" id="KW-1185">Reference proteome</keyword>
<organism evidence="6 7">
    <name type="scientific">Zingiber officinale</name>
    <name type="common">Ginger</name>
    <name type="synonym">Amomum zingiber</name>
    <dbReference type="NCBI Taxonomy" id="94328"/>
    <lineage>
        <taxon>Eukaryota</taxon>
        <taxon>Viridiplantae</taxon>
        <taxon>Streptophyta</taxon>
        <taxon>Embryophyta</taxon>
        <taxon>Tracheophyta</taxon>
        <taxon>Spermatophyta</taxon>
        <taxon>Magnoliopsida</taxon>
        <taxon>Liliopsida</taxon>
        <taxon>Zingiberales</taxon>
        <taxon>Zingiberaceae</taxon>
        <taxon>Zingiber</taxon>
    </lineage>
</organism>
<dbReference type="InterPro" id="IPR001087">
    <property type="entry name" value="GDSL"/>
</dbReference>
<keyword evidence="3" id="KW-0378">Hydrolase</keyword>
<evidence type="ECO:0000256" key="1">
    <source>
        <dbReference type="ARBA" id="ARBA00008668"/>
    </source>
</evidence>
<gene>
    <name evidence="6" type="ORF">ZIOFF_011879</name>
</gene>